<dbReference type="GO" id="GO:0005737">
    <property type="term" value="C:cytoplasm"/>
    <property type="evidence" value="ECO:0007669"/>
    <property type="project" value="InterPro"/>
</dbReference>
<dbReference type="Pfam" id="PF00152">
    <property type="entry name" value="tRNA-synt_2"/>
    <property type="match status" value="1"/>
</dbReference>
<gene>
    <name evidence="8" type="ORF">S06H3_14924</name>
</gene>
<dbReference type="GO" id="GO:0004815">
    <property type="term" value="F:aspartate-tRNA ligase activity"/>
    <property type="evidence" value="ECO:0007669"/>
    <property type="project" value="TreeGrafter"/>
</dbReference>
<feature type="non-terminal residue" evidence="8">
    <location>
        <position position="1"/>
    </location>
</feature>
<comment type="caution">
    <text evidence="8">The sequence shown here is derived from an EMBL/GenBank/DDBJ whole genome shotgun (WGS) entry which is preliminary data.</text>
</comment>
<evidence type="ECO:0000256" key="1">
    <source>
        <dbReference type="ARBA" id="ARBA00006303"/>
    </source>
</evidence>
<dbReference type="SUPFAM" id="SSF55261">
    <property type="entry name" value="GAD domain-like"/>
    <property type="match status" value="1"/>
</dbReference>
<dbReference type="SUPFAM" id="SSF55681">
    <property type="entry name" value="Class II aaRS and biotin synthetases"/>
    <property type="match status" value="1"/>
</dbReference>
<protein>
    <recommendedName>
        <fullName evidence="7">Aminoacyl-transfer RNA synthetases class-II family profile domain-containing protein</fullName>
    </recommendedName>
</protein>
<name>X1KI01_9ZZZZ</name>
<reference evidence="8" key="1">
    <citation type="journal article" date="2014" name="Front. Microbiol.">
        <title>High frequency of phylogenetically diverse reductive dehalogenase-homologous genes in deep subseafloor sedimentary metagenomes.</title>
        <authorList>
            <person name="Kawai M."/>
            <person name="Futagami T."/>
            <person name="Toyoda A."/>
            <person name="Takaki Y."/>
            <person name="Nishi S."/>
            <person name="Hori S."/>
            <person name="Arai W."/>
            <person name="Tsubouchi T."/>
            <person name="Morono Y."/>
            <person name="Uchiyama I."/>
            <person name="Ito T."/>
            <person name="Fujiyama A."/>
            <person name="Inagaki F."/>
            <person name="Takami H."/>
        </authorList>
    </citation>
    <scope>NUCLEOTIDE SEQUENCE</scope>
    <source>
        <strain evidence="8">Expedition CK06-06</strain>
    </source>
</reference>
<dbReference type="EMBL" id="BARV01007319">
    <property type="protein sequence ID" value="GAI06313.1"/>
    <property type="molecule type" value="Genomic_DNA"/>
</dbReference>
<keyword evidence="6" id="KW-0030">Aminoacyl-tRNA synthetase</keyword>
<evidence type="ECO:0000256" key="3">
    <source>
        <dbReference type="ARBA" id="ARBA00022741"/>
    </source>
</evidence>
<dbReference type="GO" id="GO:0005524">
    <property type="term" value="F:ATP binding"/>
    <property type="evidence" value="ECO:0007669"/>
    <property type="project" value="UniProtKB-KW"/>
</dbReference>
<dbReference type="GO" id="GO:0006422">
    <property type="term" value="P:aspartyl-tRNA aminoacylation"/>
    <property type="evidence" value="ECO:0007669"/>
    <property type="project" value="TreeGrafter"/>
</dbReference>
<feature type="domain" description="Aminoacyl-transfer RNA synthetases class-II family profile" evidence="7">
    <location>
        <begin position="150"/>
        <end position="306"/>
    </location>
</feature>
<dbReference type="AlphaFoldDB" id="X1KI01"/>
<evidence type="ECO:0000259" key="7">
    <source>
        <dbReference type="PROSITE" id="PS50862"/>
    </source>
</evidence>
<dbReference type="Pfam" id="PF02938">
    <property type="entry name" value="GAD"/>
    <property type="match status" value="1"/>
</dbReference>
<evidence type="ECO:0000256" key="5">
    <source>
        <dbReference type="ARBA" id="ARBA00022917"/>
    </source>
</evidence>
<dbReference type="Gene3D" id="3.30.930.10">
    <property type="entry name" value="Bira Bifunctional Protein, Domain 2"/>
    <property type="match status" value="1"/>
</dbReference>
<sequence>ETIKPEMRLIKPFPRLTYAQTMERYGTDKPDLRFGLEIRDLSDIAAQSDFSVFRSAIAEGGKVKGICAPGCATYTRHQLDELNKMVKVLGAAGLTTIALGTSAGSLDDLTVEMLRSVAAKFLTLDQIKEMARRLEAKVGDLLLIMAGKPELVDMVLDELRREIGHRLKLADPKMLAFGFILDYPLLEMNEKAGRWEPMHHPFTAPKDEDVPLLDTTPERVRGKHYDMVCNGCEIAGGSIRIHTSQLQRKVFRLLGYTDEEVDERFGHLLEAFDYGAPPHGGVAPGIDRIVMLLAGEENIREVIAFPKTQSAVDLTFNAPSSVTEEQLAELHLRLRDD</sequence>
<keyword evidence="3" id="KW-0547">Nucleotide-binding</keyword>
<dbReference type="InterPro" id="IPR004364">
    <property type="entry name" value="Aa-tRNA-synt_II"/>
</dbReference>
<comment type="similarity">
    <text evidence="1">Belongs to the class-II aminoacyl-tRNA synthetase family. Type 1 subfamily.</text>
</comment>
<dbReference type="PRINTS" id="PR01042">
    <property type="entry name" value="TRNASYNTHASP"/>
</dbReference>
<dbReference type="InterPro" id="IPR029351">
    <property type="entry name" value="GAD_dom"/>
</dbReference>
<evidence type="ECO:0000256" key="4">
    <source>
        <dbReference type="ARBA" id="ARBA00022840"/>
    </source>
</evidence>
<evidence type="ECO:0000256" key="2">
    <source>
        <dbReference type="ARBA" id="ARBA00022598"/>
    </source>
</evidence>
<organism evidence="8">
    <name type="scientific">marine sediment metagenome</name>
    <dbReference type="NCBI Taxonomy" id="412755"/>
    <lineage>
        <taxon>unclassified sequences</taxon>
        <taxon>metagenomes</taxon>
        <taxon>ecological metagenomes</taxon>
    </lineage>
</organism>
<dbReference type="PROSITE" id="PS50862">
    <property type="entry name" value="AA_TRNA_LIGASE_II"/>
    <property type="match status" value="1"/>
</dbReference>
<dbReference type="PANTHER" id="PTHR22594">
    <property type="entry name" value="ASPARTYL/LYSYL-TRNA SYNTHETASE"/>
    <property type="match status" value="1"/>
</dbReference>
<evidence type="ECO:0000313" key="8">
    <source>
        <dbReference type="EMBL" id="GAI06313.1"/>
    </source>
</evidence>
<keyword evidence="2" id="KW-0436">Ligase</keyword>
<dbReference type="InterPro" id="IPR004115">
    <property type="entry name" value="GAD-like_sf"/>
</dbReference>
<dbReference type="InterPro" id="IPR002312">
    <property type="entry name" value="Asp/Asn-tRNA-synth_IIb"/>
</dbReference>
<dbReference type="InterPro" id="IPR006195">
    <property type="entry name" value="aa-tRNA-synth_II"/>
</dbReference>
<keyword evidence="5" id="KW-0648">Protein biosynthesis</keyword>
<accession>X1KI01</accession>
<evidence type="ECO:0000256" key="6">
    <source>
        <dbReference type="ARBA" id="ARBA00023146"/>
    </source>
</evidence>
<proteinExistence type="inferred from homology"/>
<keyword evidence="4" id="KW-0067">ATP-binding</keyword>
<dbReference type="InterPro" id="IPR045864">
    <property type="entry name" value="aa-tRNA-synth_II/BPL/LPL"/>
</dbReference>
<dbReference type="PANTHER" id="PTHR22594:SF5">
    <property type="entry name" value="ASPARTATE--TRNA LIGASE, MITOCHONDRIAL"/>
    <property type="match status" value="1"/>
</dbReference>